<evidence type="ECO:0008006" key="5">
    <source>
        <dbReference type="Google" id="ProtNLM"/>
    </source>
</evidence>
<dbReference type="PANTHER" id="PTHR24321">
    <property type="entry name" value="DEHYDROGENASES, SHORT CHAIN"/>
    <property type="match status" value="1"/>
</dbReference>
<reference evidence="4" key="1">
    <citation type="submission" date="2018-03" db="EMBL/GenBank/DDBJ databases">
        <title>Lachnoclostridium SNUG30370 gen.nov., sp.nov., isolated from human faeces.</title>
        <authorList>
            <person name="Seo B."/>
            <person name="Jeon K."/>
            <person name="Ko G."/>
        </authorList>
    </citation>
    <scope>NUCLEOTIDE SEQUENCE [LARGE SCALE GENOMIC DNA]</scope>
    <source>
        <strain evidence="4">SNUG30370</strain>
    </source>
</reference>
<dbReference type="PANTHER" id="PTHR24321:SF8">
    <property type="entry name" value="ESTRADIOL 17-BETA-DEHYDROGENASE 8-RELATED"/>
    <property type="match status" value="1"/>
</dbReference>
<gene>
    <name evidence="3" type="ORF">C7U55_08260</name>
</gene>
<dbReference type="Gene3D" id="3.40.50.720">
    <property type="entry name" value="NAD(P)-binding Rossmann-like Domain"/>
    <property type="match status" value="1"/>
</dbReference>
<dbReference type="InterPro" id="IPR002347">
    <property type="entry name" value="SDR_fam"/>
</dbReference>
<comment type="similarity">
    <text evidence="1">Belongs to the short-chain dehydrogenases/reductases (SDR) family.</text>
</comment>
<dbReference type="InterPro" id="IPR036291">
    <property type="entry name" value="NAD(P)-bd_dom_sf"/>
</dbReference>
<sequence>MKLWRNDYMKDYFGYQEKVVIVTGASSGMGKATAEILVDLGAKVYALDWNACDVKGIEKFVQVDLSKKDSINQAMKELPKHVDSFFGIAGVSGMKNDFMTTVSIDFIANKYICEEYLIHSMTENGTIAFMTSTGGNGWEKEENKKYYLDAIASVGWDATVESILKTGFQYLPGTLGYPFAKLAMNYYTAYLQKKFASKKIRVNAVLPGSTDTGMKNEFTEMAHGEEGLLSHCGYANRLAYSKEMAGPIVFLNSQMASYASGVLMEVDYGNTIEERASIKPIQQAISLEAIHQMMQQQSDK</sequence>
<dbReference type="EMBL" id="PYLP01000009">
    <property type="protein sequence ID" value="PST40046.1"/>
    <property type="molecule type" value="Genomic_DNA"/>
</dbReference>
<name>A0A2T3FXQ4_9FIRM</name>
<evidence type="ECO:0000256" key="2">
    <source>
        <dbReference type="ARBA" id="ARBA00023002"/>
    </source>
</evidence>
<evidence type="ECO:0000313" key="4">
    <source>
        <dbReference type="Proteomes" id="UP000241201"/>
    </source>
</evidence>
<evidence type="ECO:0000313" key="3">
    <source>
        <dbReference type="EMBL" id="PST40046.1"/>
    </source>
</evidence>
<keyword evidence="4" id="KW-1185">Reference proteome</keyword>
<organism evidence="3 4">
    <name type="scientific">Faecalibacillus faecis</name>
    <dbReference type="NCBI Taxonomy" id="1982628"/>
    <lineage>
        <taxon>Bacteria</taxon>
        <taxon>Bacillati</taxon>
        <taxon>Bacillota</taxon>
        <taxon>Erysipelotrichia</taxon>
        <taxon>Erysipelotrichales</taxon>
        <taxon>Coprobacillaceae</taxon>
        <taxon>Faecalibacillus</taxon>
    </lineage>
</organism>
<dbReference type="Proteomes" id="UP000241201">
    <property type="component" value="Unassembled WGS sequence"/>
</dbReference>
<accession>A0A2T3FXQ4</accession>
<dbReference type="AlphaFoldDB" id="A0A2T3FXQ4"/>
<dbReference type="Pfam" id="PF13561">
    <property type="entry name" value="adh_short_C2"/>
    <property type="match status" value="1"/>
</dbReference>
<dbReference type="Pfam" id="PF00106">
    <property type="entry name" value="adh_short"/>
    <property type="match status" value="1"/>
</dbReference>
<dbReference type="PRINTS" id="PR00081">
    <property type="entry name" value="GDHRDH"/>
</dbReference>
<comment type="caution">
    <text evidence="3">The sequence shown here is derived from an EMBL/GenBank/DDBJ whole genome shotgun (WGS) entry which is preliminary data.</text>
</comment>
<proteinExistence type="inferred from homology"/>
<dbReference type="GO" id="GO:0016491">
    <property type="term" value="F:oxidoreductase activity"/>
    <property type="evidence" value="ECO:0007669"/>
    <property type="project" value="UniProtKB-KW"/>
</dbReference>
<dbReference type="CDD" id="cd05233">
    <property type="entry name" value="SDR_c"/>
    <property type="match status" value="1"/>
</dbReference>
<protein>
    <recommendedName>
        <fullName evidence="5">Short-chain dehydrogenase</fullName>
    </recommendedName>
</protein>
<dbReference type="SUPFAM" id="SSF51735">
    <property type="entry name" value="NAD(P)-binding Rossmann-fold domains"/>
    <property type="match status" value="1"/>
</dbReference>
<keyword evidence="2" id="KW-0560">Oxidoreductase</keyword>
<evidence type="ECO:0000256" key="1">
    <source>
        <dbReference type="ARBA" id="ARBA00006484"/>
    </source>
</evidence>